<dbReference type="EMBL" id="JAUJFL010000001">
    <property type="protein sequence ID" value="KAK2615433.1"/>
    <property type="molecule type" value="Genomic_DNA"/>
</dbReference>
<organism evidence="3 4">
    <name type="scientific">Phomopsis amygdali</name>
    <name type="common">Fusicoccum amygdali</name>
    <dbReference type="NCBI Taxonomy" id="1214568"/>
    <lineage>
        <taxon>Eukaryota</taxon>
        <taxon>Fungi</taxon>
        <taxon>Dikarya</taxon>
        <taxon>Ascomycota</taxon>
        <taxon>Pezizomycotina</taxon>
        <taxon>Sordariomycetes</taxon>
        <taxon>Sordariomycetidae</taxon>
        <taxon>Diaporthales</taxon>
        <taxon>Diaporthaceae</taxon>
        <taxon>Diaporthe</taxon>
    </lineage>
</organism>
<keyword evidence="1" id="KW-0472">Membrane</keyword>
<dbReference type="Proteomes" id="UP001265746">
    <property type="component" value="Unassembled WGS sequence"/>
</dbReference>
<feature type="domain" description="DUF1279" evidence="2">
    <location>
        <begin position="127"/>
        <end position="260"/>
    </location>
</feature>
<name>A0AAD9ST76_PHOAM</name>
<evidence type="ECO:0000313" key="4">
    <source>
        <dbReference type="Proteomes" id="UP001265746"/>
    </source>
</evidence>
<dbReference type="PANTHER" id="PTHR21377">
    <property type="entry name" value="PROTEIN FAM210B, MITOCHONDRIAL"/>
    <property type="match status" value="1"/>
</dbReference>
<sequence length="281" mass="30656">MLRSSMSGAFRASVLGRQPTTTALGAPLRRLAAQGCSATPTSTTFVPARAANRQAAVTGARTFGTVRTTFLRTPSAASRTTQQATQWLSQRAQKRTFSWTWARRSGGGKGAGAGAGAESEPQSLSARLRKLSREYGWAALGVYLGLSVLDFPFCFLLVRMVGTDRIAEVERWVMAGVKKIVPDSVKERWQEYRAALKDAEKEELGDNSASEGIEKVGWGVEKAQERHKEEASLATQLALAYAIHKSFIFIRVPLTAAVTPKVVKVLRGWGYQIGKRKPKAR</sequence>
<gene>
    <name evidence="3" type="ORF">N8I77_002187</name>
</gene>
<protein>
    <recommendedName>
        <fullName evidence="2">DUF1279 domain-containing protein</fullName>
    </recommendedName>
</protein>
<dbReference type="PANTHER" id="PTHR21377:SF0">
    <property type="entry name" value="PROTEIN FAM210B, MITOCHONDRIAL"/>
    <property type="match status" value="1"/>
</dbReference>
<dbReference type="InterPro" id="IPR045866">
    <property type="entry name" value="FAM210A/B-like"/>
</dbReference>
<evidence type="ECO:0000313" key="3">
    <source>
        <dbReference type="EMBL" id="KAK2615433.1"/>
    </source>
</evidence>
<keyword evidence="4" id="KW-1185">Reference proteome</keyword>
<dbReference type="AlphaFoldDB" id="A0AAD9ST76"/>
<evidence type="ECO:0000256" key="1">
    <source>
        <dbReference type="SAM" id="Phobius"/>
    </source>
</evidence>
<keyword evidence="1" id="KW-0812">Transmembrane</keyword>
<dbReference type="InterPro" id="IPR009688">
    <property type="entry name" value="FAM210A/B-like_dom"/>
</dbReference>
<proteinExistence type="predicted"/>
<dbReference type="GO" id="GO:0005739">
    <property type="term" value="C:mitochondrion"/>
    <property type="evidence" value="ECO:0007669"/>
    <property type="project" value="TreeGrafter"/>
</dbReference>
<comment type="caution">
    <text evidence="3">The sequence shown here is derived from an EMBL/GenBank/DDBJ whole genome shotgun (WGS) entry which is preliminary data.</text>
</comment>
<accession>A0AAD9ST76</accession>
<feature type="transmembrane region" description="Helical" evidence="1">
    <location>
        <begin position="135"/>
        <end position="158"/>
    </location>
</feature>
<dbReference type="Pfam" id="PF06916">
    <property type="entry name" value="FAM210A-B_dom"/>
    <property type="match status" value="1"/>
</dbReference>
<keyword evidence="1" id="KW-1133">Transmembrane helix</keyword>
<reference evidence="3" key="1">
    <citation type="submission" date="2023-06" db="EMBL/GenBank/DDBJ databases">
        <authorList>
            <person name="Noh H."/>
        </authorList>
    </citation>
    <scope>NUCLEOTIDE SEQUENCE</scope>
    <source>
        <strain evidence="3">DUCC20226</strain>
    </source>
</reference>
<evidence type="ECO:0000259" key="2">
    <source>
        <dbReference type="Pfam" id="PF06916"/>
    </source>
</evidence>